<dbReference type="AlphaFoldDB" id="A0A366M7W3"/>
<reference evidence="3 4" key="1">
    <citation type="submission" date="2018-06" db="EMBL/GenBank/DDBJ databases">
        <title>Genomic insight into two independent archaeal endosymbiosis events.</title>
        <authorList>
            <person name="Lind A.E."/>
            <person name="Lewis W.H."/>
            <person name="Spang A."/>
            <person name="Guy L."/>
            <person name="Embley M.T."/>
            <person name="Ettema T.J.G."/>
        </authorList>
    </citation>
    <scope>NUCLEOTIDE SEQUENCE [LARGE SCALE GENOMIC DNA]</scope>
    <source>
        <strain evidence="3">NOE</strain>
    </source>
</reference>
<keyword evidence="2" id="KW-0812">Transmembrane</keyword>
<dbReference type="Proteomes" id="UP000253099">
    <property type="component" value="Unassembled WGS sequence"/>
</dbReference>
<dbReference type="EMBL" id="NIZT01000070">
    <property type="protein sequence ID" value="RBQ22265.1"/>
    <property type="molecule type" value="Genomic_DNA"/>
</dbReference>
<feature type="compositionally biased region" description="Low complexity" evidence="1">
    <location>
        <begin position="161"/>
        <end position="174"/>
    </location>
</feature>
<evidence type="ECO:0000256" key="2">
    <source>
        <dbReference type="SAM" id="Phobius"/>
    </source>
</evidence>
<feature type="compositionally biased region" description="Polar residues" evidence="1">
    <location>
        <begin position="205"/>
        <end position="220"/>
    </location>
</feature>
<keyword evidence="2" id="KW-0472">Membrane</keyword>
<organism evidence="3 4">
    <name type="scientific">Candidatus Methanobinarius endosymbioticus</name>
    <dbReference type="NCBI Taxonomy" id="2006182"/>
    <lineage>
        <taxon>Archaea</taxon>
        <taxon>Methanobacteriati</taxon>
        <taxon>Methanobacteriota</taxon>
        <taxon>Methanomada group</taxon>
        <taxon>Methanobacteria</taxon>
        <taxon>Methanobacteriales</taxon>
        <taxon>Methanobacteriaceae</taxon>
        <taxon>Candidatus Methanobinarius</taxon>
    </lineage>
</organism>
<evidence type="ECO:0000256" key="1">
    <source>
        <dbReference type="SAM" id="MobiDB-lite"/>
    </source>
</evidence>
<evidence type="ECO:0000313" key="3">
    <source>
        <dbReference type="EMBL" id="RBQ22265.1"/>
    </source>
</evidence>
<comment type="caution">
    <text evidence="3">The sequence shown here is derived from an EMBL/GenBank/DDBJ whole genome shotgun (WGS) entry which is preliminary data.</text>
</comment>
<feature type="transmembrane region" description="Helical" evidence="2">
    <location>
        <begin position="110"/>
        <end position="131"/>
    </location>
</feature>
<feature type="compositionally biased region" description="Acidic residues" evidence="1">
    <location>
        <begin position="175"/>
        <end position="185"/>
    </location>
</feature>
<keyword evidence="2" id="KW-1133">Transmembrane helix</keyword>
<accession>A0A366M7W3</accession>
<feature type="region of interest" description="Disordered" evidence="1">
    <location>
        <begin position="161"/>
        <end position="220"/>
    </location>
</feature>
<feature type="region of interest" description="Disordered" evidence="1">
    <location>
        <begin position="56"/>
        <end position="82"/>
    </location>
</feature>
<sequence>MDTISQDKQKLLEIIQELKKDYQAGNISEDKYRYLSKVYSNRLANLDATNKIRNIQGRKNGKRPPSKPVQRSMTKASRKEGQDLVDKYVVRPKEEKLVKKNPEVSNKEKYAILAVICLIGAFLVGMSFGLFSGPQNAVPATAVMIDDTSFPDFLANASNVTTNNSGSSDSNNENIDTDISNDDSSSDNSNGGLDDGSGDDYGDTPSLSGPNGVSTKNSTD</sequence>
<protein>
    <submittedName>
        <fullName evidence="3">Uncharacterized protein</fullName>
    </submittedName>
</protein>
<evidence type="ECO:0000313" key="4">
    <source>
        <dbReference type="Proteomes" id="UP000253099"/>
    </source>
</evidence>
<keyword evidence="4" id="KW-1185">Reference proteome</keyword>
<proteinExistence type="predicted"/>
<gene>
    <name evidence="3" type="ORF">ALNOE001_19890</name>
</gene>
<name>A0A366M7W3_9EURY</name>